<feature type="region of interest" description="Disordered" evidence="1">
    <location>
        <begin position="1"/>
        <end position="134"/>
    </location>
</feature>
<feature type="region of interest" description="Disordered" evidence="1">
    <location>
        <begin position="147"/>
        <end position="187"/>
    </location>
</feature>
<feature type="compositionally biased region" description="Low complexity" evidence="1">
    <location>
        <begin position="22"/>
        <end position="40"/>
    </location>
</feature>
<gene>
    <name evidence="2" type="ORF">AA2016_5803</name>
</gene>
<dbReference type="Proteomes" id="UP000075755">
    <property type="component" value="Plasmid pAA01"/>
</dbReference>
<feature type="compositionally biased region" description="Basic residues" evidence="1">
    <location>
        <begin position="158"/>
        <end position="168"/>
    </location>
</feature>
<protein>
    <submittedName>
        <fullName evidence="2">Uncharacterized protein</fullName>
    </submittedName>
</protein>
<geneLocation type="plasmid" evidence="2 3">
    <name>pAA01</name>
</geneLocation>
<dbReference type="AlphaFoldDB" id="A0AAC8YV26"/>
<feature type="compositionally biased region" description="Low complexity" evidence="1">
    <location>
        <begin position="82"/>
        <end position="91"/>
    </location>
</feature>
<proteinExistence type="predicted"/>
<evidence type="ECO:0000256" key="1">
    <source>
        <dbReference type="SAM" id="MobiDB-lite"/>
    </source>
</evidence>
<name>A0AAC8YV26_AMIAI</name>
<sequence>MALQPTLAHPSLRDRRDRKRIPALQKPLSKLKPKSPSAAPDQAVQPRPAPPDRALTVAHLHHPNRGPFYAKIRGPDSTVIDTRSASTSNSTRRLHSAPGSPETSPVSGSALGSPKPSRSRSRVPRCGSSNQLIIRIAPFSTKRSAWGDWLSRTSSRSNAKRVSTRQRSGHSPWRPAAGGREPRRRYS</sequence>
<accession>A0AAC8YV26</accession>
<dbReference type="KEGG" id="aak:AA2016_5803"/>
<organism evidence="2 3">
    <name type="scientific">Aminobacter aminovorans</name>
    <name type="common">Chelatobacter heintzii</name>
    <dbReference type="NCBI Taxonomy" id="83263"/>
    <lineage>
        <taxon>Bacteria</taxon>
        <taxon>Pseudomonadati</taxon>
        <taxon>Pseudomonadota</taxon>
        <taxon>Alphaproteobacteria</taxon>
        <taxon>Hyphomicrobiales</taxon>
        <taxon>Phyllobacteriaceae</taxon>
        <taxon>Aminobacter</taxon>
    </lineage>
</organism>
<evidence type="ECO:0000313" key="2">
    <source>
        <dbReference type="EMBL" id="AMS44708.1"/>
    </source>
</evidence>
<dbReference type="EMBL" id="CP015006">
    <property type="protein sequence ID" value="AMS44708.1"/>
    <property type="molecule type" value="Genomic_DNA"/>
</dbReference>
<keyword evidence="2" id="KW-0614">Plasmid</keyword>
<reference evidence="2 3" key="1">
    <citation type="submission" date="2016-03" db="EMBL/GenBank/DDBJ databases">
        <title>Complete genome of Aminobacter aminovorans KCTC 2477.</title>
        <authorList>
            <person name="Kim K.M."/>
        </authorList>
    </citation>
    <scope>NUCLEOTIDE SEQUENCE [LARGE SCALE GENOMIC DNA]</scope>
    <source>
        <strain evidence="2 3">KCTC 2477</strain>
        <plasmid evidence="2 3">pAA01</plasmid>
    </source>
</reference>
<evidence type="ECO:0000313" key="3">
    <source>
        <dbReference type="Proteomes" id="UP000075755"/>
    </source>
</evidence>